<keyword evidence="2" id="KW-1003">Cell membrane</keyword>
<dbReference type="InterPro" id="IPR054321">
    <property type="entry name" value="PspC-rel_TM"/>
</dbReference>
<protein>
    <submittedName>
        <fullName evidence="10">PspC domain-containing protein</fullName>
    </submittedName>
</protein>
<evidence type="ECO:0000259" key="8">
    <source>
        <dbReference type="Pfam" id="PF04024"/>
    </source>
</evidence>
<dbReference type="InterPro" id="IPR052027">
    <property type="entry name" value="PspC"/>
</dbReference>
<evidence type="ECO:0000256" key="4">
    <source>
        <dbReference type="ARBA" id="ARBA00022989"/>
    </source>
</evidence>
<keyword evidence="4 7" id="KW-1133">Transmembrane helix</keyword>
<reference evidence="10" key="1">
    <citation type="journal article" date="2021" name="PeerJ">
        <title>Extensive microbial diversity within the chicken gut microbiome revealed by metagenomics and culture.</title>
        <authorList>
            <person name="Gilroy R."/>
            <person name="Ravi A."/>
            <person name="Getino M."/>
            <person name="Pursley I."/>
            <person name="Horton D.L."/>
            <person name="Alikhan N.F."/>
            <person name="Baker D."/>
            <person name="Gharbi K."/>
            <person name="Hall N."/>
            <person name="Watson M."/>
            <person name="Adriaenssens E.M."/>
            <person name="Foster-Nyarko E."/>
            <person name="Jarju S."/>
            <person name="Secka A."/>
            <person name="Antonio M."/>
            <person name="Oren A."/>
            <person name="Chaudhuri R.R."/>
            <person name="La Ragione R."/>
            <person name="Hildebrand F."/>
            <person name="Pallen M.J."/>
        </authorList>
    </citation>
    <scope>NUCLEOTIDE SEQUENCE</scope>
    <source>
        <strain evidence="10">ChiHjej12B11-24981</strain>
    </source>
</reference>
<evidence type="ECO:0000259" key="9">
    <source>
        <dbReference type="Pfam" id="PF22571"/>
    </source>
</evidence>
<proteinExistence type="predicted"/>
<keyword evidence="5 7" id="KW-0472">Membrane</keyword>
<accession>A0A9D2A274</accession>
<evidence type="ECO:0000256" key="7">
    <source>
        <dbReference type="SAM" id="Phobius"/>
    </source>
</evidence>
<dbReference type="Proteomes" id="UP000824023">
    <property type="component" value="Unassembled WGS sequence"/>
</dbReference>
<evidence type="ECO:0000313" key="10">
    <source>
        <dbReference type="EMBL" id="HIZ00762.1"/>
    </source>
</evidence>
<feature type="transmembrane region" description="Helical" evidence="7">
    <location>
        <begin position="148"/>
        <end position="173"/>
    </location>
</feature>
<dbReference type="PANTHER" id="PTHR33885:SF3">
    <property type="entry name" value="PHAGE SHOCK PROTEIN C"/>
    <property type="match status" value="1"/>
</dbReference>
<feature type="transmembrane region" description="Helical" evidence="7">
    <location>
        <begin position="229"/>
        <end position="248"/>
    </location>
</feature>
<feature type="domain" description="PspC-related transmembrane region" evidence="9">
    <location>
        <begin position="214"/>
        <end position="351"/>
    </location>
</feature>
<dbReference type="Pfam" id="PF04024">
    <property type="entry name" value="PspC"/>
    <property type="match status" value="1"/>
</dbReference>
<dbReference type="InterPro" id="IPR007168">
    <property type="entry name" value="Phageshock_PspC_N"/>
</dbReference>
<keyword evidence="3 7" id="KW-0812">Transmembrane</keyword>
<feature type="domain" description="Phage shock protein PspC N-terminal" evidence="8">
    <location>
        <begin position="118"/>
        <end position="176"/>
    </location>
</feature>
<comment type="caution">
    <text evidence="10">The sequence shown here is derived from an EMBL/GenBank/DDBJ whole genome shotgun (WGS) entry which is preliminary data.</text>
</comment>
<evidence type="ECO:0000256" key="3">
    <source>
        <dbReference type="ARBA" id="ARBA00022692"/>
    </source>
</evidence>
<dbReference type="EMBL" id="DXCK01000011">
    <property type="protein sequence ID" value="HIZ00762.1"/>
    <property type="molecule type" value="Genomic_DNA"/>
</dbReference>
<reference evidence="10" key="2">
    <citation type="submission" date="2021-04" db="EMBL/GenBank/DDBJ databases">
        <authorList>
            <person name="Gilroy R."/>
        </authorList>
    </citation>
    <scope>NUCLEOTIDE SEQUENCE</scope>
    <source>
        <strain evidence="10">ChiHjej12B11-24981</strain>
    </source>
</reference>
<sequence>MKKTLTVNLGGTVFNIDEDAYRLLDNYLMNLKSHFRKEASADEIVDDIERRISELLAEKLAGNRQVITLGDVEEVIARMGKPEEMDDADGEEKHTASSGGGYGAGSWTRNEESVKVRRRLFRNPDDKMLGGVCSGLAAYLGWDTTLVRLLLFVILIFGYGTLIPIYIVCWLIIPEARTAAEKLSMHGEAVTVENIGKTVTGGFERMADGVNSYMRSDKPRTMLQRMGDALVTLAGWILKVGLIVLIIICSPVLFALGIAFVALLFAAIMVAVGGGAALFSLFPTMDFVLPASPFEAIAMYIAGILLVAIPLFSLLHALFRNLLKWQPMAGGLKWTLLILWIVSAIVFALCFTLGGLSFPDFYMGQEYMSV</sequence>
<dbReference type="AlphaFoldDB" id="A0A9D2A274"/>
<dbReference type="PANTHER" id="PTHR33885">
    <property type="entry name" value="PHAGE SHOCK PROTEIN C"/>
    <property type="match status" value="1"/>
</dbReference>
<feature type="transmembrane region" description="Helical" evidence="7">
    <location>
        <begin position="254"/>
        <end position="282"/>
    </location>
</feature>
<comment type="subcellular location">
    <subcellularLocation>
        <location evidence="1">Cell membrane</location>
        <topology evidence="1">Single-pass membrane protein</topology>
    </subcellularLocation>
</comment>
<evidence type="ECO:0000256" key="2">
    <source>
        <dbReference type="ARBA" id="ARBA00022475"/>
    </source>
</evidence>
<feature type="transmembrane region" description="Helical" evidence="7">
    <location>
        <begin position="294"/>
        <end position="317"/>
    </location>
</feature>
<feature type="region of interest" description="Disordered" evidence="6">
    <location>
        <begin position="81"/>
        <end position="110"/>
    </location>
</feature>
<evidence type="ECO:0000313" key="11">
    <source>
        <dbReference type="Proteomes" id="UP000824023"/>
    </source>
</evidence>
<gene>
    <name evidence="10" type="ORF">H9819_00715</name>
</gene>
<dbReference type="Pfam" id="PF22571">
    <property type="entry name" value="LiaI-LiaF-TM_PspC"/>
    <property type="match status" value="1"/>
</dbReference>
<organism evidence="10 11">
    <name type="scientific">Candidatus Bacteroides merdipullorum</name>
    <dbReference type="NCBI Taxonomy" id="2838474"/>
    <lineage>
        <taxon>Bacteria</taxon>
        <taxon>Pseudomonadati</taxon>
        <taxon>Bacteroidota</taxon>
        <taxon>Bacteroidia</taxon>
        <taxon>Bacteroidales</taxon>
        <taxon>Bacteroidaceae</taxon>
        <taxon>Bacteroides</taxon>
    </lineage>
</organism>
<feature type="transmembrane region" description="Helical" evidence="7">
    <location>
        <begin position="337"/>
        <end position="358"/>
    </location>
</feature>
<name>A0A9D2A274_9BACE</name>
<dbReference type="GO" id="GO:0005886">
    <property type="term" value="C:plasma membrane"/>
    <property type="evidence" value="ECO:0007669"/>
    <property type="project" value="UniProtKB-SubCell"/>
</dbReference>
<evidence type="ECO:0000256" key="6">
    <source>
        <dbReference type="SAM" id="MobiDB-lite"/>
    </source>
</evidence>
<evidence type="ECO:0000256" key="1">
    <source>
        <dbReference type="ARBA" id="ARBA00004162"/>
    </source>
</evidence>
<evidence type="ECO:0000256" key="5">
    <source>
        <dbReference type="ARBA" id="ARBA00023136"/>
    </source>
</evidence>